<proteinExistence type="predicted"/>
<sequence length="59" mass="6753">MAARALFQPLFRGTRHIMRLMDVQSAVVFCDVSLHNKVAIRSTGVSMYRRVDVQDTLML</sequence>
<dbReference type="AlphaFoldDB" id="A0A0N1IIE0"/>
<evidence type="ECO:0000313" key="1">
    <source>
        <dbReference type="EMBL" id="KPJ19563.1"/>
    </source>
</evidence>
<gene>
    <name evidence="1" type="ORF">RR48_05949</name>
</gene>
<name>A0A0N1IIE0_PAPMA</name>
<protein>
    <submittedName>
        <fullName evidence="1">Uncharacterized protein</fullName>
    </submittedName>
</protein>
<dbReference type="InParanoid" id="A0A0N1IIE0"/>
<dbReference type="Proteomes" id="UP000053240">
    <property type="component" value="Unassembled WGS sequence"/>
</dbReference>
<evidence type="ECO:0000313" key="2">
    <source>
        <dbReference type="Proteomes" id="UP000053240"/>
    </source>
</evidence>
<keyword evidence="2" id="KW-1185">Reference proteome</keyword>
<accession>A0A0N1IIE0</accession>
<reference evidence="1 2" key="1">
    <citation type="journal article" date="2015" name="Nat. Commun.">
        <title>Outbred genome sequencing and CRISPR/Cas9 gene editing in butterflies.</title>
        <authorList>
            <person name="Li X."/>
            <person name="Fan D."/>
            <person name="Zhang W."/>
            <person name="Liu G."/>
            <person name="Zhang L."/>
            <person name="Zhao L."/>
            <person name="Fang X."/>
            <person name="Chen L."/>
            <person name="Dong Y."/>
            <person name="Chen Y."/>
            <person name="Ding Y."/>
            <person name="Zhao R."/>
            <person name="Feng M."/>
            <person name="Zhu Y."/>
            <person name="Feng Y."/>
            <person name="Jiang X."/>
            <person name="Zhu D."/>
            <person name="Xiang H."/>
            <person name="Feng X."/>
            <person name="Li S."/>
            <person name="Wang J."/>
            <person name="Zhang G."/>
            <person name="Kronforst M.R."/>
            <person name="Wang W."/>
        </authorList>
    </citation>
    <scope>NUCLEOTIDE SEQUENCE [LARGE SCALE GENOMIC DNA]</scope>
    <source>
        <strain evidence="1">Ya'a_city_454_Pm</strain>
        <tissue evidence="1">Whole body</tissue>
    </source>
</reference>
<organism evidence="1 2">
    <name type="scientific">Papilio machaon</name>
    <name type="common">Old World swallowtail butterfly</name>
    <dbReference type="NCBI Taxonomy" id="76193"/>
    <lineage>
        <taxon>Eukaryota</taxon>
        <taxon>Metazoa</taxon>
        <taxon>Ecdysozoa</taxon>
        <taxon>Arthropoda</taxon>
        <taxon>Hexapoda</taxon>
        <taxon>Insecta</taxon>
        <taxon>Pterygota</taxon>
        <taxon>Neoptera</taxon>
        <taxon>Endopterygota</taxon>
        <taxon>Lepidoptera</taxon>
        <taxon>Glossata</taxon>
        <taxon>Ditrysia</taxon>
        <taxon>Papilionoidea</taxon>
        <taxon>Papilionidae</taxon>
        <taxon>Papilioninae</taxon>
        <taxon>Papilio</taxon>
    </lineage>
</organism>
<dbReference type="EMBL" id="KQ459890">
    <property type="protein sequence ID" value="KPJ19563.1"/>
    <property type="molecule type" value="Genomic_DNA"/>
</dbReference>